<dbReference type="AlphaFoldDB" id="A0A158QWZ8"/>
<keyword evidence="3" id="KW-1185">Reference proteome</keyword>
<keyword evidence="1" id="KW-0732">Signal</keyword>
<feature type="chain" id="PRO_5043135659" evidence="1">
    <location>
        <begin position="20"/>
        <end position="961"/>
    </location>
</feature>
<dbReference type="EMBL" id="UYSL01019772">
    <property type="protein sequence ID" value="VDL69633.1"/>
    <property type="molecule type" value="Genomic_DNA"/>
</dbReference>
<protein>
    <submittedName>
        <fullName evidence="4">EB domain-containing protein</fullName>
    </submittedName>
</protein>
<evidence type="ECO:0000256" key="1">
    <source>
        <dbReference type="SAM" id="SignalP"/>
    </source>
</evidence>
<dbReference type="Proteomes" id="UP000271162">
    <property type="component" value="Unassembled WGS sequence"/>
</dbReference>
<dbReference type="SUPFAM" id="SSF57625">
    <property type="entry name" value="Invertebrate chitin-binding proteins"/>
    <property type="match status" value="1"/>
</dbReference>
<dbReference type="WBParaSite" id="NBR_0000604301-mRNA-1">
    <property type="protein sequence ID" value="NBR_0000604301-mRNA-1"/>
    <property type="gene ID" value="NBR_0000604301"/>
</dbReference>
<dbReference type="STRING" id="27835.A0A158QWZ8"/>
<reference evidence="2 3" key="2">
    <citation type="submission" date="2018-11" db="EMBL/GenBank/DDBJ databases">
        <authorList>
            <consortium name="Pathogen Informatics"/>
        </authorList>
    </citation>
    <scope>NUCLEOTIDE SEQUENCE [LARGE SCALE GENOMIC DNA]</scope>
</reference>
<proteinExistence type="predicted"/>
<evidence type="ECO:0000313" key="2">
    <source>
        <dbReference type="EMBL" id="VDL69633.1"/>
    </source>
</evidence>
<reference evidence="4" key="1">
    <citation type="submission" date="2016-04" db="UniProtKB">
        <authorList>
            <consortium name="WormBaseParasite"/>
        </authorList>
    </citation>
    <scope>IDENTIFICATION</scope>
</reference>
<dbReference type="InterPro" id="IPR006150">
    <property type="entry name" value="Cys_repeat_1"/>
</dbReference>
<organism evidence="4">
    <name type="scientific">Nippostrongylus brasiliensis</name>
    <name type="common">Rat hookworm</name>
    <dbReference type="NCBI Taxonomy" id="27835"/>
    <lineage>
        <taxon>Eukaryota</taxon>
        <taxon>Metazoa</taxon>
        <taxon>Ecdysozoa</taxon>
        <taxon>Nematoda</taxon>
        <taxon>Chromadorea</taxon>
        <taxon>Rhabditida</taxon>
        <taxon>Rhabditina</taxon>
        <taxon>Rhabditomorpha</taxon>
        <taxon>Strongyloidea</taxon>
        <taxon>Heligmosomidae</taxon>
        <taxon>Nippostrongylus</taxon>
    </lineage>
</organism>
<accession>A0A158QWZ8</accession>
<evidence type="ECO:0000313" key="3">
    <source>
        <dbReference type="Proteomes" id="UP000271162"/>
    </source>
</evidence>
<dbReference type="InterPro" id="IPR036508">
    <property type="entry name" value="Chitin-bd_dom_sf"/>
</dbReference>
<feature type="signal peptide" evidence="1">
    <location>
        <begin position="1"/>
        <end position="19"/>
    </location>
</feature>
<gene>
    <name evidence="2" type="ORF">NBR_LOCUS6044</name>
</gene>
<name>A0A158QWZ8_NIPBR</name>
<sequence length="961" mass="102864">MMLRLQAILLLLLKAAVDASPLAGRMCMTVELYRTADNSSQFYECAPLAQEEARQARRHVCFLNRNQLFGGISSSLLLFGNPKLNAIPFTGNWYLGQAIWVTEYNLTEKYLGVWNLRDCPDSFDFDVVRQKCLERKVMRRQQATCAKNPNTVGCSTPCLGKPFEFLHTYFKISFKFLGKKLLFLDAAASPKIGSPCDWHEASLLPDPKSNGFFYQCAPQTSSASCGEWTRVPCATNTVFSPRLSVCVLATENANSCEAQQEPVCNCAQTAGATQCPGISTCTKNVCCQEKDVLDNFIQHQAPLCPGSNVPPFGSCNEACPQYSACAPGIGCCPVPVNQPKQSIQITLCPGSFSPPLGSCSSCPTGTSCNSAINACCPSSTRPSTDIVYNVVQLCPSNKNRLDGSPSLQPCSAGCQPGNACYQGACCPMTCPAGQTALGFCSSGGCTSGSCYIPGGSCCQEVIKLPVCPNGQQSLRRCSVNQECGARMECSSGGCCPMPFCPTGVQHLYGRTLLSVTPLSERNYLTRTLDCGRVGVECANGACCPLPTCPNNVVSTQRCAVGCANCCPMGNTCINGGCCPLPQCPSGGLALSICAGRGCPVGTECVGGGCCQLPRCPSGLQATQRCQMGIGCARGHQCENGVCCAMPMCSTGMIASSVCGIGNSCPMGYDEDAVRNHHHYVQMVVGLLRDVIEVLNVLQDLAVRHWEDAAFYRWSRSVLVSSIQSVNVHRTVLVQVALPVQWGRVAPRIPGSQCHASTQCNGYSSSCAQCTQGVCACVNGAASNGASCLQMPNKVLVVARNGCDQYGSPCRVLLSTARRRPIIAPVGNITETPLFFNVANERRCVANATDFAFDPDSTCLPNEKCINGECKMKLWPGEYGCTTDEECTSRCANTYCERMKSDKNVAQCQCRDGQLLYGRCFSQCPQGFHESGAYCMHDNEDAFWADADAQDRLKALLNAGQC</sequence>
<dbReference type="PANTHER" id="PTHR34150:SF4">
    <property type="entry name" value="CHITIN BINDING DOMAIN (CHTBD2) CONTAINING"/>
    <property type="match status" value="1"/>
</dbReference>
<dbReference type="SMART" id="SM00289">
    <property type="entry name" value="WR1"/>
    <property type="match status" value="8"/>
</dbReference>
<evidence type="ECO:0000313" key="4">
    <source>
        <dbReference type="WBParaSite" id="NBR_0000604301-mRNA-1"/>
    </source>
</evidence>
<dbReference type="PANTHER" id="PTHR34150">
    <property type="entry name" value="PROTEIN CBG08832-RELATED"/>
    <property type="match status" value="1"/>
</dbReference>
<dbReference type="OMA" id="NGCDQYG"/>
<dbReference type="GO" id="GO:0008061">
    <property type="term" value="F:chitin binding"/>
    <property type="evidence" value="ECO:0007669"/>
    <property type="project" value="InterPro"/>
</dbReference>